<evidence type="ECO:0000313" key="3">
    <source>
        <dbReference type="Proteomes" id="UP000002866"/>
    </source>
</evidence>
<feature type="compositionally biased region" description="Polar residues" evidence="1">
    <location>
        <begin position="30"/>
        <end position="48"/>
    </location>
</feature>
<evidence type="ECO:0000256" key="1">
    <source>
        <dbReference type="SAM" id="MobiDB-lite"/>
    </source>
</evidence>
<accession>I2H2Y5</accession>
<feature type="compositionally biased region" description="Polar residues" evidence="1">
    <location>
        <begin position="83"/>
        <end position="93"/>
    </location>
</feature>
<dbReference type="Proteomes" id="UP000002866">
    <property type="component" value="Chromosome 4"/>
</dbReference>
<feature type="region of interest" description="Disordered" evidence="1">
    <location>
        <begin position="1"/>
        <end position="93"/>
    </location>
</feature>
<protein>
    <submittedName>
        <fullName evidence="2">Uncharacterized protein</fullName>
    </submittedName>
</protein>
<reference evidence="2 3" key="1">
    <citation type="journal article" date="2011" name="Proc. Natl. Acad. Sci. U.S.A.">
        <title>Evolutionary erosion of yeast sex chromosomes by mating-type switching accidents.</title>
        <authorList>
            <person name="Gordon J.L."/>
            <person name="Armisen D."/>
            <person name="Proux-Wera E."/>
            <person name="Oheigeartaigh S.S."/>
            <person name="Byrne K.P."/>
            <person name="Wolfe K.H."/>
        </authorList>
    </citation>
    <scope>NUCLEOTIDE SEQUENCE [LARGE SCALE GENOMIC DNA]</scope>
    <source>
        <strain evidence="3">ATCC 34711 / CBS 6284 / DSM 70876 / NBRC 10599 / NRRL Y-10934 / UCD 77-7</strain>
    </source>
</reference>
<name>I2H2Y5_HENB6</name>
<organism evidence="2 3">
    <name type="scientific">Henningerozyma blattae (strain ATCC 34711 / CBS 6284 / DSM 70876 / NBRC 10599 / NRRL Y-10934 / UCD 77-7)</name>
    <name type="common">Yeast</name>
    <name type="synonym">Tetrapisispora blattae</name>
    <dbReference type="NCBI Taxonomy" id="1071380"/>
    <lineage>
        <taxon>Eukaryota</taxon>
        <taxon>Fungi</taxon>
        <taxon>Dikarya</taxon>
        <taxon>Ascomycota</taxon>
        <taxon>Saccharomycotina</taxon>
        <taxon>Saccharomycetes</taxon>
        <taxon>Saccharomycetales</taxon>
        <taxon>Saccharomycetaceae</taxon>
        <taxon>Henningerozyma</taxon>
    </lineage>
</organism>
<sequence length="267" mass="30078">MIPSTPPRVGHRRNSIKTPTAVFNGKMIPSTPQRGMSETPVTPSTVQPFKQPPLLFDNKLPNLSNNDTKSPFKGLKSPEYTPRNKTSTNVTRQKRNLTASLEAAKPLELSHVSRVLFQDDTHPTTTSFLAPPHNLFDILQDEEDAELQEEAATVLEEELIFFQPTTRSKKLSKTVPGTPSHRITTFEITKNLIYPEPSSLDFSSDEEDENDDGLIQKKALENPFISAKVISKEELLIRKNQLLEENPDIENVITYLNKDGVVIKKNY</sequence>
<dbReference type="HOGENOM" id="CLU_086083_0_0_1"/>
<dbReference type="eggNOG" id="ENOG502S3ZS">
    <property type="taxonomic scope" value="Eukaryota"/>
</dbReference>
<proteinExistence type="predicted"/>
<dbReference type="InParanoid" id="I2H2Y5"/>
<dbReference type="STRING" id="1071380.I2H2Y5"/>
<keyword evidence="3" id="KW-1185">Reference proteome</keyword>
<dbReference type="OMA" id="KNWNNNS"/>
<dbReference type="KEGG" id="tbl:TBLA_0D02330"/>
<evidence type="ECO:0000313" key="2">
    <source>
        <dbReference type="EMBL" id="CCH60737.1"/>
    </source>
</evidence>
<dbReference type="OrthoDB" id="4060584at2759"/>
<gene>
    <name evidence="2" type="primary">TBLA0D02330</name>
    <name evidence="2" type="ORF">TBLA_0D02330</name>
</gene>
<dbReference type="AlphaFoldDB" id="I2H2Y5"/>
<dbReference type="GeneID" id="14495773"/>
<dbReference type="RefSeq" id="XP_004180256.1">
    <property type="nucleotide sequence ID" value="XM_004180208.1"/>
</dbReference>
<dbReference type="EMBL" id="HE806319">
    <property type="protein sequence ID" value="CCH60737.1"/>
    <property type="molecule type" value="Genomic_DNA"/>
</dbReference>